<name>G0UCK7_TRYVY</name>
<proteinExistence type="predicted"/>
<accession>G0UCK7</accession>
<gene>
    <name evidence="1" type="ORF">TVY486_1110510</name>
</gene>
<organism evidence="1">
    <name type="scientific">Trypanosoma vivax (strain Y486)</name>
    <dbReference type="NCBI Taxonomy" id="1055687"/>
    <lineage>
        <taxon>Eukaryota</taxon>
        <taxon>Discoba</taxon>
        <taxon>Euglenozoa</taxon>
        <taxon>Kinetoplastea</taxon>
        <taxon>Metakinetoplastina</taxon>
        <taxon>Trypanosomatida</taxon>
        <taxon>Trypanosomatidae</taxon>
        <taxon>Trypanosoma</taxon>
        <taxon>Duttonella</taxon>
    </lineage>
</organism>
<dbReference type="EMBL" id="HE573027">
    <property type="protein sequence ID" value="CCC53567.1"/>
    <property type="molecule type" value="Genomic_DNA"/>
</dbReference>
<dbReference type="AlphaFoldDB" id="G0UCK7"/>
<sequence>MNTIVGVSVRQLRRLLHLCSLICPVILLRPMALVLTDGAEKEARRIIASQNAFEVLGLNSVDVKRETILRQYEEKVAPLRRLVRNRLAMEAKAKLDHAKMLLLDDQLRLKELSKFKTAHLNDMRKREELRDLEARTRMLESRAAALSP</sequence>
<evidence type="ECO:0000313" key="1">
    <source>
        <dbReference type="EMBL" id="CCC53567.1"/>
    </source>
</evidence>
<dbReference type="VEuPathDB" id="TriTrypDB:TvY486_1110510"/>
<reference evidence="1" key="1">
    <citation type="journal article" date="2012" name="Proc. Natl. Acad. Sci. U.S.A.">
        <title>Antigenic diversity is generated by distinct evolutionary mechanisms in African trypanosome species.</title>
        <authorList>
            <person name="Jackson A.P."/>
            <person name="Berry A."/>
            <person name="Aslett M."/>
            <person name="Allison H.C."/>
            <person name="Burton P."/>
            <person name="Vavrova-Anderson J."/>
            <person name="Brown R."/>
            <person name="Browne H."/>
            <person name="Corton N."/>
            <person name="Hauser H."/>
            <person name="Gamble J."/>
            <person name="Gilderthorp R."/>
            <person name="Marcello L."/>
            <person name="McQuillan J."/>
            <person name="Otto T.D."/>
            <person name="Quail M.A."/>
            <person name="Sanders M.J."/>
            <person name="van Tonder A."/>
            <person name="Ginger M.L."/>
            <person name="Field M.C."/>
            <person name="Barry J.D."/>
            <person name="Hertz-Fowler C."/>
            <person name="Berriman M."/>
        </authorList>
    </citation>
    <scope>NUCLEOTIDE SEQUENCE</scope>
    <source>
        <strain evidence="1">Y486</strain>
    </source>
</reference>
<protein>
    <submittedName>
        <fullName evidence="1">Uncharacterized protein</fullName>
    </submittedName>
</protein>